<gene>
    <name evidence="2" type="primary">20353795</name>
    <name evidence="1" type="ORF">GGTG_13337</name>
</gene>
<sequence>MATPSETPGLCPDWVLATGSNVQHINDFESHGVVLVFPTVDCKAIICIDKPRLEGHQIFGILLAVVSVGFPNSCGRSAVGVGTAMIRKELGDPAEMAAATLCPEIHPMTQS</sequence>
<organism evidence="1">
    <name type="scientific">Gaeumannomyces tritici (strain R3-111a-1)</name>
    <name type="common">Wheat and barley take-all root rot fungus</name>
    <name type="synonym">Gaeumannomyces graminis var. tritici</name>
    <dbReference type="NCBI Taxonomy" id="644352"/>
    <lineage>
        <taxon>Eukaryota</taxon>
        <taxon>Fungi</taxon>
        <taxon>Dikarya</taxon>
        <taxon>Ascomycota</taxon>
        <taxon>Pezizomycotina</taxon>
        <taxon>Sordariomycetes</taxon>
        <taxon>Sordariomycetidae</taxon>
        <taxon>Magnaporthales</taxon>
        <taxon>Magnaporthaceae</taxon>
        <taxon>Gaeumannomyces</taxon>
    </lineage>
</organism>
<dbReference type="AlphaFoldDB" id="J3PIK8"/>
<proteinExistence type="predicted"/>
<protein>
    <submittedName>
        <fullName evidence="1 2">Uncharacterized protein</fullName>
    </submittedName>
</protein>
<reference evidence="3" key="1">
    <citation type="submission" date="2010-07" db="EMBL/GenBank/DDBJ databases">
        <title>The genome sequence of Gaeumannomyces graminis var. tritici strain R3-111a-1.</title>
        <authorList>
            <consortium name="The Broad Institute Genome Sequencing Platform"/>
            <person name="Ma L.-J."/>
            <person name="Dead R."/>
            <person name="Young S."/>
            <person name="Zeng Q."/>
            <person name="Koehrsen M."/>
            <person name="Alvarado L."/>
            <person name="Berlin A."/>
            <person name="Chapman S.B."/>
            <person name="Chen Z."/>
            <person name="Freedman E."/>
            <person name="Gellesch M."/>
            <person name="Goldberg J."/>
            <person name="Griggs A."/>
            <person name="Gujja S."/>
            <person name="Heilman E.R."/>
            <person name="Heiman D."/>
            <person name="Hepburn T."/>
            <person name="Howarth C."/>
            <person name="Jen D."/>
            <person name="Larson L."/>
            <person name="Mehta T."/>
            <person name="Neiman D."/>
            <person name="Pearson M."/>
            <person name="Roberts A."/>
            <person name="Saif S."/>
            <person name="Shea T."/>
            <person name="Shenoy N."/>
            <person name="Sisk P."/>
            <person name="Stolte C."/>
            <person name="Sykes S."/>
            <person name="Walk T."/>
            <person name="White J."/>
            <person name="Yandava C."/>
            <person name="Haas B."/>
            <person name="Nusbaum C."/>
            <person name="Birren B."/>
        </authorList>
    </citation>
    <scope>NUCLEOTIDE SEQUENCE [LARGE SCALE GENOMIC DNA]</scope>
    <source>
        <strain evidence="3">R3-111a-1</strain>
    </source>
</reference>
<evidence type="ECO:0000313" key="1">
    <source>
        <dbReference type="EMBL" id="EJT69069.1"/>
    </source>
</evidence>
<dbReference type="Proteomes" id="UP000006039">
    <property type="component" value="Unassembled WGS sequence"/>
</dbReference>
<keyword evidence="3" id="KW-1185">Reference proteome</keyword>
<accession>J3PIK8</accession>
<reference evidence="2" key="4">
    <citation type="journal article" date="2015" name="G3 (Bethesda)">
        <title>Genome sequences of three phytopathogenic species of the Magnaporthaceae family of fungi.</title>
        <authorList>
            <person name="Okagaki L.H."/>
            <person name="Nunes C.C."/>
            <person name="Sailsbery J."/>
            <person name="Clay B."/>
            <person name="Brown D."/>
            <person name="John T."/>
            <person name="Oh Y."/>
            <person name="Young N."/>
            <person name="Fitzgerald M."/>
            <person name="Haas B.J."/>
            <person name="Zeng Q."/>
            <person name="Young S."/>
            <person name="Adiconis X."/>
            <person name="Fan L."/>
            <person name="Levin J.Z."/>
            <person name="Mitchell T.K."/>
            <person name="Okubara P.A."/>
            <person name="Farman M.L."/>
            <person name="Kohn L.M."/>
            <person name="Birren B."/>
            <person name="Ma L.-J."/>
            <person name="Dean R.A."/>
        </authorList>
    </citation>
    <scope>NUCLEOTIDE SEQUENCE</scope>
    <source>
        <strain evidence="2">R3-111a-1</strain>
    </source>
</reference>
<dbReference type="RefSeq" id="XP_009229507.1">
    <property type="nucleotide sequence ID" value="XM_009231243.1"/>
</dbReference>
<name>J3PIK8_GAET3</name>
<dbReference type="VEuPathDB" id="FungiDB:GGTG_13337"/>
<dbReference type="EnsemblFungi" id="EJT69069">
    <property type="protein sequence ID" value="EJT69069"/>
    <property type="gene ID" value="GGTG_13337"/>
</dbReference>
<reference evidence="1" key="3">
    <citation type="submission" date="2010-09" db="EMBL/GenBank/DDBJ databases">
        <title>Annotation of Gaeumannomyces graminis var. tritici R3-111a-1.</title>
        <authorList>
            <consortium name="The Broad Institute Genome Sequencing Platform"/>
            <person name="Ma L.-J."/>
            <person name="Dead R."/>
            <person name="Young S.K."/>
            <person name="Zeng Q."/>
            <person name="Gargeya S."/>
            <person name="Fitzgerald M."/>
            <person name="Haas B."/>
            <person name="Abouelleil A."/>
            <person name="Alvarado L."/>
            <person name="Arachchi H.M."/>
            <person name="Berlin A."/>
            <person name="Brown A."/>
            <person name="Chapman S.B."/>
            <person name="Chen Z."/>
            <person name="Dunbar C."/>
            <person name="Freedman E."/>
            <person name="Gearin G."/>
            <person name="Gellesch M."/>
            <person name="Goldberg J."/>
            <person name="Griggs A."/>
            <person name="Gujja S."/>
            <person name="Heiman D."/>
            <person name="Howarth C."/>
            <person name="Larson L."/>
            <person name="Lui A."/>
            <person name="MacDonald P.J.P."/>
            <person name="Mehta T."/>
            <person name="Montmayeur A."/>
            <person name="Murphy C."/>
            <person name="Neiman D."/>
            <person name="Pearson M."/>
            <person name="Priest M."/>
            <person name="Roberts A."/>
            <person name="Saif S."/>
            <person name="Shea T."/>
            <person name="Shenoy N."/>
            <person name="Sisk P."/>
            <person name="Stolte C."/>
            <person name="Sykes S."/>
            <person name="Yandava C."/>
            <person name="Wortman J."/>
            <person name="Nusbaum C."/>
            <person name="Birren B."/>
        </authorList>
    </citation>
    <scope>NUCLEOTIDE SEQUENCE</scope>
    <source>
        <strain evidence="1">R3-111a-1</strain>
    </source>
</reference>
<reference evidence="1" key="2">
    <citation type="submission" date="2010-07" db="EMBL/GenBank/DDBJ databases">
        <authorList>
            <consortium name="The Broad Institute Genome Sequencing Platform"/>
            <consortium name="Broad Institute Genome Sequencing Center for Infectious Disease"/>
            <person name="Ma L.-J."/>
            <person name="Dead R."/>
            <person name="Young S."/>
            <person name="Zeng Q."/>
            <person name="Koehrsen M."/>
            <person name="Alvarado L."/>
            <person name="Berlin A."/>
            <person name="Chapman S.B."/>
            <person name="Chen Z."/>
            <person name="Freedman E."/>
            <person name="Gellesch M."/>
            <person name="Goldberg J."/>
            <person name="Griggs A."/>
            <person name="Gujja S."/>
            <person name="Heilman E.R."/>
            <person name="Heiman D."/>
            <person name="Hepburn T."/>
            <person name="Howarth C."/>
            <person name="Jen D."/>
            <person name="Larson L."/>
            <person name="Mehta T."/>
            <person name="Neiman D."/>
            <person name="Pearson M."/>
            <person name="Roberts A."/>
            <person name="Saif S."/>
            <person name="Shea T."/>
            <person name="Shenoy N."/>
            <person name="Sisk P."/>
            <person name="Stolte C."/>
            <person name="Sykes S."/>
            <person name="Walk T."/>
            <person name="White J."/>
            <person name="Yandava C."/>
            <person name="Haas B."/>
            <person name="Nusbaum C."/>
            <person name="Birren B."/>
        </authorList>
    </citation>
    <scope>NUCLEOTIDE SEQUENCE</scope>
    <source>
        <strain evidence="1">R3-111a-1</strain>
    </source>
</reference>
<dbReference type="GeneID" id="20353795"/>
<evidence type="ECO:0000313" key="2">
    <source>
        <dbReference type="EnsemblFungi" id="EJT69069"/>
    </source>
</evidence>
<reference evidence="2" key="5">
    <citation type="submission" date="2018-04" db="UniProtKB">
        <authorList>
            <consortium name="EnsemblFungi"/>
        </authorList>
    </citation>
    <scope>IDENTIFICATION</scope>
    <source>
        <strain evidence="2">R3-111a-1</strain>
    </source>
</reference>
<evidence type="ECO:0000313" key="3">
    <source>
        <dbReference type="Proteomes" id="UP000006039"/>
    </source>
</evidence>
<dbReference type="EMBL" id="GL385406">
    <property type="protein sequence ID" value="EJT69069.1"/>
    <property type="molecule type" value="Genomic_DNA"/>
</dbReference>
<dbReference type="HOGENOM" id="CLU_2158554_0_0_1"/>